<protein>
    <recommendedName>
        <fullName evidence="4">Cellulose biosynthesis protein BcsS</fullName>
    </recommendedName>
</protein>
<organism evidence="2 3">
    <name type="scientific">Methylobacterium brachythecii</name>
    <dbReference type="NCBI Taxonomy" id="1176177"/>
    <lineage>
        <taxon>Bacteria</taxon>
        <taxon>Pseudomonadati</taxon>
        <taxon>Pseudomonadota</taxon>
        <taxon>Alphaproteobacteria</taxon>
        <taxon>Hyphomicrobiales</taxon>
        <taxon>Methylobacteriaceae</taxon>
        <taxon>Methylobacterium</taxon>
    </lineage>
</organism>
<sequence length="247" mass="26090">MHRVSTCFAAAMAVCVSPPVRAADWYTGAVAPADRDAWIVSVDASTTLSSQGSQFAGATVTAAPQDDLLVSGPRVRLDGLIGSYRTETGNGRNAIGEQAEVAAMAGYAWVMPDAALSAFVGLNVRHNETSQFDNSLPSDSTRVGLKTALDYYARPTASTMIHATGSYSTTFNAYYGRVRAGFASVAGGYIGPEFALLGDDYYRQWRAGIHLSGMQFGAVQLGVSAGYLHDQASKGGLYTTIDLRTGF</sequence>
<dbReference type="InterPro" id="IPR031485">
    <property type="entry name" value="CBP_BcsS"/>
</dbReference>
<keyword evidence="1" id="KW-0732">Signal</keyword>
<feature type="chain" id="PRO_5030509117" description="Cellulose biosynthesis protein BcsS" evidence="1">
    <location>
        <begin position="23"/>
        <end position="247"/>
    </location>
</feature>
<dbReference type="AlphaFoldDB" id="A0A7W6F8H9"/>
<evidence type="ECO:0000313" key="3">
    <source>
        <dbReference type="Proteomes" id="UP000517759"/>
    </source>
</evidence>
<reference evidence="2 3" key="1">
    <citation type="submission" date="2020-08" db="EMBL/GenBank/DDBJ databases">
        <title>Genomic Encyclopedia of Type Strains, Phase IV (KMG-IV): sequencing the most valuable type-strain genomes for metagenomic binning, comparative biology and taxonomic classification.</title>
        <authorList>
            <person name="Goeker M."/>
        </authorList>
    </citation>
    <scope>NUCLEOTIDE SEQUENCE [LARGE SCALE GENOMIC DNA]</scope>
    <source>
        <strain evidence="2 3">DSM 24105</strain>
    </source>
</reference>
<evidence type="ECO:0008006" key="4">
    <source>
        <dbReference type="Google" id="ProtNLM"/>
    </source>
</evidence>
<dbReference type="EMBL" id="JACIDN010000007">
    <property type="protein sequence ID" value="MBB3904474.1"/>
    <property type="molecule type" value="Genomic_DNA"/>
</dbReference>
<name>A0A7W6F8H9_9HYPH</name>
<dbReference type="Pfam" id="PF17036">
    <property type="entry name" value="CBP_BcsS"/>
    <property type="match status" value="1"/>
</dbReference>
<accession>A0A7W6F8H9</accession>
<feature type="signal peptide" evidence="1">
    <location>
        <begin position="1"/>
        <end position="22"/>
    </location>
</feature>
<comment type="caution">
    <text evidence="2">The sequence shown here is derived from an EMBL/GenBank/DDBJ whole genome shotgun (WGS) entry which is preliminary data.</text>
</comment>
<dbReference type="RefSeq" id="WP_183508332.1">
    <property type="nucleotide sequence ID" value="NZ_BSPG01000006.1"/>
</dbReference>
<dbReference type="Proteomes" id="UP000517759">
    <property type="component" value="Unassembled WGS sequence"/>
</dbReference>
<proteinExistence type="predicted"/>
<evidence type="ECO:0000313" key="2">
    <source>
        <dbReference type="EMBL" id="MBB3904474.1"/>
    </source>
</evidence>
<gene>
    <name evidence="2" type="ORF">GGR33_003993</name>
</gene>
<evidence type="ECO:0000256" key="1">
    <source>
        <dbReference type="SAM" id="SignalP"/>
    </source>
</evidence>